<accession>A0ABW1T803</accession>
<dbReference type="EMBL" id="JBHSSA010000032">
    <property type="protein sequence ID" value="MFC6253655.1"/>
    <property type="molecule type" value="Genomic_DNA"/>
</dbReference>
<gene>
    <name evidence="1" type="ORF">ACFP1H_03470</name>
</gene>
<comment type="caution">
    <text evidence="1">The sequence shown here is derived from an EMBL/GenBank/DDBJ whole genome shotgun (WGS) entry which is preliminary data.</text>
</comment>
<evidence type="ECO:0000313" key="2">
    <source>
        <dbReference type="Proteomes" id="UP001596190"/>
    </source>
</evidence>
<name>A0ABW1T803_9LACO</name>
<protein>
    <submittedName>
        <fullName evidence="1">Uncharacterized protein</fullName>
    </submittedName>
</protein>
<dbReference type="Proteomes" id="UP001596190">
    <property type="component" value="Unassembled WGS sequence"/>
</dbReference>
<proteinExistence type="predicted"/>
<keyword evidence="2" id="KW-1185">Reference proteome</keyword>
<organism evidence="1 2">
    <name type="scientific">Secundilactobacillus hailunensis</name>
    <dbReference type="NCBI Taxonomy" id="2559923"/>
    <lineage>
        <taxon>Bacteria</taxon>
        <taxon>Bacillati</taxon>
        <taxon>Bacillota</taxon>
        <taxon>Bacilli</taxon>
        <taxon>Lactobacillales</taxon>
        <taxon>Lactobacillaceae</taxon>
        <taxon>Secundilactobacillus</taxon>
    </lineage>
</organism>
<sequence length="136" mass="15918">MRQYITLDKLSAGRDWFINEVVDYFQAKGLDTPTIVMLLNVFKTEIFEGWLDTTGLRDDEYQFGDGGDETANAIYWNIQADPEELPAIKQAYVKLLNESNLSQQDLVEQFQQLRFEHQVEQAQLNLAWQKFHQKRG</sequence>
<evidence type="ECO:0000313" key="1">
    <source>
        <dbReference type="EMBL" id="MFC6253655.1"/>
    </source>
</evidence>
<reference evidence="2" key="1">
    <citation type="journal article" date="2019" name="Int. J. Syst. Evol. Microbiol.">
        <title>The Global Catalogue of Microorganisms (GCM) 10K type strain sequencing project: providing services to taxonomists for standard genome sequencing and annotation.</title>
        <authorList>
            <consortium name="The Broad Institute Genomics Platform"/>
            <consortium name="The Broad Institute Genome Sequencing Center for Infectious Disease"/>
            <person name="Wu L."/>
            <person name="Ma J."/>
        </authorList>
    </citation>
    <scope>NUCLEOTIDE SEQUENCE [LARGE SCALE GENOMIC DNA]</scope>
    <source>
        <strain evidence="2">CCM 8950</strain>
    </source>
</reference>
<dbReference type="RefSeq" id="WP_137630649.1">
    <property type="nucleotide sequence ID" value="NZ_BJDO01000012.1"/>
</dbReference>